<dbReference type="KEGG" id="salc:C2138_00235"/>
<reference evidence="3" key="1">
    <citation type="submission" date="2018-04" db="EMBL/GenBank/DDBJ databases">
        <authorList>
            <person name="Liu S."/>
            <person name="Wang Z."/>
            <person name="Li J."/>
        </authorList>
    </citation>
    <scope>NUCLEOTIDE SEQUENCE [LARGE SCALE GENOMIC DNA]</scope>
    <source>
        <strain evidence="3">S1194</strain>
    </source>
</reference>
<dbReference type="RefSeq" id="WP_108514575.1">
    <property type="nucleotide sequence ID" value="NZ_CP026951.1"/>
</dbReference>
<comment type="caution">
    <text evidence="2">The sequence shown here is derived from an EMBL/GenBank/DDBJ whole genome shotgun (WGS) entry which is preliminary data.</text>
</comment>
<dbReference type="AlphaFoldDB" id="A0A2U1T250"/>
<gene>
    <name evidence="2" type="ORF">DF220_08830</name>
</gene>
<feature type="compositionally biased region" description="Low complexity" evidence="1">
    <location>
        <begin position="79"/>
        <end position="118"/>
    </location>
</feature>
<dbReference type="OrthoDB" id="5125216at2"/>
<evidence type="ECO:0000256" key="1">
    <source>
        <dbReference type="SAM" id="MobiDB-lite"/>
    </source>
</evidence>
<accession>A0A2U1T250</accession>
<organism evidence="2 3">
    <name type="scientific">Homoserinimonas hongtaonis</name>
    <dbReference type="NCBI Taxonomy" id="2079791"/>
    <lineage>
        <taxon>Bacteria</taxon>
        <taxon>Bacillati</taxon>
        <taxon>Actinomycetota</taxon>
        <taxon>Actinomycetes</taxon>
        <taxon>Micrococcales</taxon>
        <taxon>Microbacteriaceae</taxon>
        <taxon>Homoserinimonas</taxon>
    </lineage>
</organism>
<evidence type="ECO:0000313" key="2">
    <source>
        <dbReference type="EMBL" id="PWB97920.1"/>
    </source>
</evidence>
<protein>
    <recommendedName>
        <fullName evidence="4">YtxH domain-containing protein</fullName>
    </recommendedName>
</protein>
<name>A0A2U1T250_9MICO</name>
<dbReference type="EMBL" id="QEEX01000001">
    <property type="protein sequence ID" value="PWB97920.1"/>
    <property type="molecule type" value="Genomic_DNA"/>
</dbReference>
<evidence type="ECO:0000313" key="3">
    <source>
        <dbReference type="Proteomes" id="UP000244978"/>
    </source>
</evidence>
<proteinExistence type="predicted"/>
<feature type="region of interest" description="Disordered" evidence="1">
    <location>
        <begin position="74"/>
        <end position="118"/>
    </location>
</feature>
<sequence>MRGKILLLTGLAAGYVLGAKAGRERYEQIKRTAEKVWNDPRVKTQVDRVEDFARDKAPEVAEFISDNAKKVVSQVSKVTPGGKSSSSGSGSKSTTKSSSTPAAAQSTPKTSSTGASQK</sequence>
<keyword evidence="3" id="KW-1185">Reference proteome</keyword>
<evidence type="ECO:0008006" key="4">
    <source>
        <dbReference type="Google" id="ProtNLM"/>
    </source>
</evidence>
<dbReference type="Proteomes" id="UP000244978">
    <property type="component" value="Unassembled WGS sequence"/>
</dbReference>